<evidence type="ECO:0000256" key="1">
    <source>
        <dbReference type="ARBA" id="ARBA00023015"/>
    </source>
</evidence>
<dbReference type="InParanoid" id="A0A1Y5U0D6"/>
<dbReference type="Proteomes" id="UP000193200">
    <property type="component" value="Unassembled WGS sequence"/>
</dbReference>
<dbReference type="PANTHER" id="PTHR33204">
    <property type="entry name" value="TRANSCRIPTIONAL REGULATOR, MARR FAMILY"/>
    <property type="match status" value="1"/>
</dbReference>
<keyword evidence="1" id="KW-0805">Transcription regulation</keyword>
<sequence length="126" mass="14159">MAKARHSRFDCSPGCSVEAAIGLIDGKWKSVILYHLLSGTLRFNEIRRHIVNVTPRMLTNQLRELEADGLINRKVYAQVPPKVEYSLSPLGRSMESILLALKVWGDENIGLYGKPTETTQRDHEAA</sequence>
<accession>A0A1Y5U0D6</accession>
<evidence type="ECO:0000313" key="6">
    <source>
        <dbReference type="Proteomes" id="UP000193200"/>
    </source>
</evidence>
<dbReference type="OrthoDB" id="9800350at2"/>
<dbReference type="AlphaFoldDB" id="A0A1Y5U0D6"/>
<dbReference type="FunCoup" id="A0A1Y5U0D6">
    <property type="interactions" value="62"/>
</dbReference>
<dbReference type="RefSeq" id="WP_085885203.1">
    <property type="nucleotide sequence ID" value="NZ_FWFR01000004.1"/>
</dbReference>
<reference evidence="5 6" key="1">
    <citation type="submission" date="2017-03" db="EMBL/GenBank/DDBJ databases">
        <authorList>
            <person name="Afonso C.L."/>
            <person name="Miller P.J."/>
            <person name="Scott M.A."/>
            <person name="Spackman E."/>
            <person name="Goraichik I."/>
            <person name="Dimitrov K.M."/>
            <person name="Suarez D.L."/>
            <person name="Swayne D.E."/>
        </authorList>
    </citation>
    <scope>NUCLEOTIDE SEQUENCE [LARGE SCALE GENOMIC DNA]</scope>
    <source>
        <strain evidence="5 6">CECT 7691</strain>
    </source>
</reference>
<evidence type="ECO:0000256" key="3">
    <source>
        <dbReference type="ARBA" id="ARBA00023163"/>
    </source>
</evidence>
<dbReference type="Gene3D" id="1.10.10.10">
    <property type="entry name" value="Winged helix-like DNA-binding domain superfamily/Winged helix DNA-binding domain"/>
    <property type="match status" value="1"/>
</dbReference>
<protein>
    <submittedName>
        <fullName evidence="5">Putative HTH-type transcriptional regulator YybR</fullName>
    </submittedName>
</protein>
<dbReference type="InterPro" id="IPR002577">
    <property type="entry name" value="HTH_HxlR"/>
</dbReference>
<name>A0A1Y5U0D6_9PROT</name>
<evidence type="ECO:0000256" key="2">
    <source>
        <dbReference type="ARBA" id="ARBA00023125"/>
    </source>
</evidence>
<dbReference type="PANTHER" id="PTHR33204:SF29">
    <property type="entry name" value="TRANSCRIPTIONAL REGULATOR"/>
    <property type="match status" value="1"/>
</dbReference>
<dbReference type="GO" id="GO:0003677">
    <property type="term" value="F:DNA binding"/>
    <property type="evidence" value="ECO:0007669"/>
    <property type="project" value="UniProtKB-KW"/>
</dbReference>
<feature type="domain" description="HTH hxlR-type" evidence="4">
    <location>
        <begin position="15"/>
        <end position="113"/>
    </location>
</feature>
<dbReference type="EMBL" id="FWFR01000004">
    <property type="protein sequence ID" value="SLN75434.1"/>
    <property type="molecule type" value="Genomic_DNA"/>
</dbReference>
<dbReference type="SUPFAM" id="SSF46785">
    <property type="entry name" value="Winged helix' DNA-binding domain"/>
    <property type="match status" value="1"/>
</dbReference>
<dbReference type="InterPro" id="IPR036390">
    <property type="entry name" value="WH_DNA-bd_sf"/>
</dbReference>
<organism evidence="5 6">
    <name type="scientific">Oceanibacterium hippocampi</name>
    <dbReference type="NCBI Taxonomy" id="745714"/>
    <lineage>
        <taxon>Bacteria</taxon>
        <taxon>Pseudomonadati</taxon>
        <taxon>Pseudomonadota</taxon>
        <taxon>Alphaproteobacteria</taxon>
        <taxon>Sneathiellales</taxon>
        <taxon>Sneathiellaceae</taxon>
        <taxon>Oceanibacterium</taxon>
    </lineage>
</organism>
<gene>
    <name evidence="5" type="primary">yybR_2</name>
    <name evidence="5" type="ORF">OCH7691_03859</name>
</gene>
<dbReference type="InterPro" id="IPR036388">
    <property type="entry name" value="WH-like_DNA-bd_sf"/>
</dbReference>
<keyword evidence="2" id="KW-0238">DNA-binding</keyword>
<proteinExistence type="predicted"/>
<dbReference type="PROSITE" id="PS51118">
    <property type="entry name" value="HTH_HXLR"/>
    <property type="match status" value="1"/>
</dbReference>
<evidence type="ECO:0000259" key="4">
    <source>
        <dbReference type="PROSITE" id="PS51118"/>
    </source>
</evidence>
<dbReference type="Pfam" id="PF01638">
    <property type="entry name" value="HxlR"/>
    <property type="match status" value="1"/>
</dbReference>
<keyword evidence="3" id="KW-0804">Transcription</keyword>
<keyword evidence="6" id="KW-1185">Reference proteome</keyword>
<evidence type="ECO:0000313" key="5">
    <source>
        <dbReference type="EMBL" id="SLN75434.1"/>
    </source>
</evidence>